<feature type="signal peptide" evidence="1">
    <location>
        <begin position="1"/>
        <end position="23"/>
    </location>
</feature>
<proteinExistence type="predicted"/>
<comment type="caution">
    <text evidence="2">The sequence shown here is derived from an EMBL/GenBank/DDBJ whole genome shotgun (WGS) entry which is preliminary data.</text>
</comment>
<name>A0ABT0U2Y5_9BACT</name>
<accession>A0ABT0U2Y5</accession>
<dbReference type="Proteomes" id="UP001202961">
    <property type="component" value="Unassembled WGS sequence"/>
</dbReference>
<evidence type="ECO:0008006" key="4">
    <source>
        <dbReference type="Google" id="ProtNLM"/>
    </source>
</evidence>
<evidence type="ECO:0000313" key="2">
    <source>
        <dbReference type="EMBL" id="MCM2371249.1"/>
    </source>
</evidence>
<reference evidence="2 3" key="1">
    <citation type="journal article" date="2022" name="Syst. Appl. Microbiol.">
        <title>Rhodopirellula aestuarii sp. nov., a novel member of the genus Rhodopirellula isolated from brackish sediments collected in the Tagus River estuary, Portugal.</title>
        <authorList>
            <person name="Vitorino I.R."/>
            <person name="Klimek D."/>
            <person name="Calusinska M."/>
            <person name="Lobo-da-Cunha A."/>
            <person name="Vasconcelos V."/>
            <person name="Lage O.M."/>
        </authorList>
    </citation>
    <scope>NUCLEOTIDE SEQUENCE [LARGE SCALE GENOMIC DNA]</scope>
    <source>
        <strain evidence="2 3">ICT_H3.1</strain>
    </source>
</reference>
<dbReference type="RefSeq" id="WP_250928886.1">
    <property type="nucleotide sequence ID" value="NZ_JAMQBK010000029.1"/>
</dbReference>
<protein>
    <recommendedName>
        <fullName evidence="4">Secreted protein</fullName>
    </recommendedName>
</protein>
<dbReference type="EMBL" id="JAMQBK010000029">
    <property type="protein sequence ID" value="MCM2371249.1"/>
    <property type="molecule type" value="Genomic_DNA"/>
</dbReference>
<keyword evidence="1" id="KW-0732">Signal</keyword>
<keyword evidence="3" id="KW-1185">Reference proteome</keyword>
<sequence length="58" mass="6170">MKIKPRYSIACMALGLLLLPACTQNGGEAQKLTPPDDVDWAAIEAQGEAIADAQREGE</sequence>
<evidence type="ECO:0000313" key="3">
    <source>
        <dbReference type="Proteomes" id="UP001202961"/>
    </source>
</evidence>
<evidence type="ECO:0000256" key="1">
    <source>
        <dbReference type="SAM" id="SignalP"/>
    </source>
</evidence>
<organism evidence="2 3">
    <name type="scientific">Aporhodopirellula aestuarii</name>
    <dbReference type="NCBI Taxonomy" id="2950107"/>
    <lineage>
        <taxon>Bacteria</taxon>
        <taxon>Pseudomonadati</taxon>
        <taxon>Planctomycetota</taxon>
        <taxon>Planctomycetia</taxon>
        <taxon>Pirellulales</taxon>
        <taxon>Pirellulaceae</taxon>
        <taxon>Aporhodopirellula</taxon>
    </lineage>
</organism>
<gene>
    <name evidence="2" type="ORF">NB063_11595</name>
</gene>
<feature type="chain" id="PRO_5046546178" description="Secreted protein" evidence="1">
    <location>
        <begin position="24"/>
        <end position="58"/>
    </location>
</feature>